<accession>A0A2J7QGI5</accession>
<feature type="transmembrane region" description="Helical" evidence="1">
    <location>
        <begin position="193"/>
        <end position="215"/>
    </location>
</feature>
<feature type="transmembrane region" description="Helical" evidence="1">
    <location>
        <begin position="6"/>
        <end position="28"/>
    </location>
</feature>
<organism evidence="2 3">
    <name type="scientific">Cryptotermes secundus</name>
    <dbReference type="NCBI Taxonomy" id="105785"/>
    <lineage>
        <taxon>Eukaryota</taxon>
        <taxon>Metazoa</taxon>
        <taxon>Ecdysozoa</taxon>
        <taxon>Arthropoda</taxon>
        <taxon>Hexapoda</taxon>
        <taxon>Insecta</taxon>
        <taxon>Pterygota</taxon>
        <taxon>Neoptera</taxon>
        <taxon>Polyneoptera</taxon>
        <taxon>Dictyoptera</taxon>
        <taxon>Blattodea</taxon>
        <taxon>Blattoidea</taxon>
        <taxon>Termitoidae</taxon>
        <taxon>Kalotermitidae</taxon>
        <taxon>Cryptotermitinae</taxon>
        <taxon>Cryptotermes</taxon>
    </lineage>
</organism>
<feature type="transmembrane region" description="Helical" evidence="1">
    <location>
        <begin position="163"/>
        <end position="187"/>
    </location>
</feature>
<evidence type="ECO:0000256" key="1">
    <source>
        <dbReference type="SAM" id="Phobius"/>
    </source>
</evidence>
<evidence type="ECO:0000313" key="2">
    <source>
        <dbReference type="EMBL" id="PNF27698.1"/>
    </source>
</evidence>
<dbReference type="InParanoid" id="A0A2J7QGI5"/>
<keyword evidence="1" id="KW-1133">Transmembrane helix</keyword>
<dbReference type="EMBL" id="NEVH01014362">
    <property type="protein sequence ID" value="PNF27698.1"/>
    <property type="molecule type" value="Genomic_DNA"/>
</dbReference>
<dbReference type="Gene3D" id="1.20.140.150">
    <property type="match status" value="1"/>
</dbReference>
<evidence type="ECO:0000313" key="3">
    <source>
        <dbReference type="Proteomes" id="UP000235965"/>
    </source>
</evidence>
<keyword evidence="1" id="KW-0812">Transmembrane</keyword>
<protein>
    <submittedName>
        <fullName evidence="2">Uncharacterized protein</fullName>
    </submittedName>
</protein>
<proteinExistence type="predicted"/>
<dbReference type="OrthoDB" id="6419888at2759"/>
<feature type="transmembrane region" description="Helical" evidence="1">
    <location>
        <begin position="278"/>
        <end position="296"/>
    </location>
</feature>
<sequence>MQPSVWFLTGTLLFSSVATAMLCGAIMTDHWEHVMWDRGKLDDIAVRQKNATKVKWMLEWLLDGQVGRIVYTNEDGLRKHPKTKEGTDGGVTTGSEQEQDEVAVFLIPMHGGIWTLCVSLSEEQRQLLQRAGFTKIQCVSYLDPEMVKGDEGRADWQHRMQNLSISCALVCLIILGSSALVGAFGVLKHQISAVLVTGVMYLLAATFAIFTLTIIHFKRQQTKQKPEKTAADCLLTGGGLSTLIDGVSPSSSAVLAHVQVDADIFTARVFTTSWSLDLGWGGVTLCVLASVLWILLSKIMRYNPLSTLFT</sequence>
<keyword evidence="1" id="KW-0472">Membrane</keyword>
<keyword evidence="3" id="KW-1185">Reference proteome</keyword>
<comment type="caution">
    <text evidence="2">The sequence shown here is derived from an EMBL/GenBank/DDBJ whole genome shotgun (WGS) entry which is preliminary data.</text>
</comment>
<name>A0A2J7QGI5_9NEOP</name>
<dbReference type="AlphaFoldDB" id="A0A2J7QGI5"/>
<reference evidence="2 3" key="1">
    <citation type="submission" date="2017-12" db="EMBL/GenBank/DDBJ databases">
        <title>Hemimetabolous genomes reveal molecular basis of termite eusociality.</title>
        <authorList>
            <person name="Harrison M.C."/>
            <person name="Jongepier E."/>
            <person name="Robertson H.M."/>
            <person name="Arning N."/>
            <person name="Bitard-Feildel T."/>
            <person name="Chao H."/>
            <person name="Childers C.P."/>
            <person name="Dinh H."/>
            <person name="Doddapaneni H."/>
            <person name="Dugan S."/>
            <person name="Gowin J."/>
            <person name="Greiner C."/>
            <person name="Han Y."/>
            <person name="Hu H."/>
            <person name="Hughes D.S.T."/>
            <person name="Huylmans A.-K."/>
            <person name="Kemena C."/>
            <person name="Kremer L.P.M."/>
            <person name="Lee S.L."/>
            <person name="Lopez-Ezquerra A."/>
            <person name="Mallet L."/>
            <person name="Monroy-Kuhn J.M."/>
            <person name="Moser A."/>
            <person name="Murali S.C."/>
            <person name="Muzny D.M."/>
            <person name="Otani S."/>
            <person name="Piulachs M.-D."/>
            <person name="Poelchau M."/>
            <person name="Qu J."/>
            <person name="Schaub F."/>
            <person name="Wada-Katsumata A."/>
            <person name="Worley K.C."/>
            <person name="Xie Q."/>
            <person name="Ylla G."/>
            <person name="Poulsen M."/>
            <person name="Gibbs R.A."/>
            <person name="Schal C."/>
            <person name="Richards S."/>
            <person name="Belles X."/>
            <person name="Korb J."/>
            <person name="Bornberg-Bauer E."/>
        </authorList>
    </citation>
    <scope>NUCLEOTIDE SEQUENCE [LARGE SCALE GENOMIC DNA]</scope>
    <source>
        <tissue evidence="2">Whole body</tissue>
    </source>
</reference>
<dbReference type="Proteomes" id="UP000235965">
    <property type="component" value="Unassembled WGS sequence"/>
</dbReference>
<gene>
    <name evidence="2" type="ORF">B7P43_G13757</name>
</gene>